<feature type="compositionally biased region" description="Gly residues" evidence="1">
    <location>
        <begin position="56"/>
        <end position="65"/>
    </location>
</feature>
<dbReference type="GeneID" id="25730399"/>
<feature type="region of interest" description="Disordered" evidence="1">
    <location>
        <begin position="1"/>
        <end position="69"/>
    </location>
</feature>
<keyword evidence="3" id="KW-1185">Reference proteome</keyword>
<protein>
    <submittedName>
        <fullName evidence="2">Uncharacterized protein</fullName>
    </submittedName>
</protein>
<evidence type="ECO:0000313" key="2">
    <source>
        <dbReference type="EMBL" id="KIY94981.1"/>
    </source>
</evidence>
<evidence type="ECO:0000256" key="1">
    <source>
        <dbReference type="SAM" id="MobiDB-lite"/>
    </source>
</evidence>
<feature type="compositionally biased region" description="Pro residues" evidence="1">
    <location>
        <begin position="1"/>
        <end position="13"/>
    </location>
</feature>
<proteinExistence type="predicted"/>
<dbReference type="AlphaFoldDB" id="A0A0D2M0B6"/>
<reference evidence="2 3" key="1">
    <citation type="journal article" date="2013" name="BMC Genomics">
        <title>Reconstruction of the lipid metabolism for the microalga Monoraphidium neglectum from its genome sequence reveals characteristics suitable for biofuel production.</title>
        <authorList>
            <person name="Bogen C."/>
            <person name="Al-Dilaimi A."/>
            <person name="Albersmeier A."/>
            <person name="Wichmann J."/>
            <person name="Grundmann M."/>
            <person name="Rupp O."/>
            <person name="Lauersen K.J."/>
            <person name="Blifernez-Klassen O."/>
            <person name="Kalinowski J."/>
            <person name="Goesmann A."/>
            <person name="Mussgnug J.H."/>
            <person name="Kruse O."/>
        </authorList>
    </citation>
    <scope>NUCLEOTIDE SEQUENCE [LARGE SCALE GENOMIC DNA]</scope>
    <source>
        <strain evidence="2 3">SAG 48.87</strain>
    </source>
</reference>
<dbReference type="KEGG" id="mng:MNEG_12982"/>
<feature type="compositionally biased region" description="Low complexity" evidence="1">
    <location>
        <begin position="14"/>
        <end position="28"/>
    </location>
</feature>
<evidence type="ECO:0000313" key="3">
    <source>
        <dbReference type="Proteomes" id="UP000054498"/>
    </source>
</evidence>
<dbReference type="OrthoDB" id="1737049at2759"/>
<dbReference type="RefSeq" id="XP_013894001.1">
    <property type="nucleotide sequence ID" value="XM_014038547.1"/>
</dbReference>
<gene>
    <name evidence="2" type="ORF">MNEG_12982</name>
</gene>
<accession>A0A0D2M0B6</accession>
<name>A0A0D2M0B6_9CHLO</name>
<organism evidence="2 3">
    <name type="scientific">Monoraphidium neglectum</name>
    <dbReference type="NCBI Taxonomy" id="145388"/>
    <lineage>
        <taxon>Eukaryota</taxon>
        <taxon>Viridiplantae</taxon>
        <taxon>Chlorophyta</taxon>
        <taxon>core chlorophytes</taxon>
        <taxon>Chlorophyceae</taxon>
        <taxon>CS clade</taxon>
        <taxon>Sphaeropleales</taxon>
        <taxon>Selenastraceae</taxon>
        <taxon>Monoraphidium</taxon>
    </lineage>
</organism>
<dbReference type="Proteomes" id="UP000054498">
    <property type="component" value="Unassembled WGS sequence"/>
</dbReference>
<sequence>MHPVSLPAPPPRPHSAAPAALQPKQAAPHGCDSAQPQPGAAGRGPQRQGDTAPGQPLGGRPGGDGPHAQQLRERAARLVAGAFASARGGGGGGPGAAVGGAMAEGMRRQLCDDAMTMLVLWATRQDYDAAVEALLNEWAGILGISAEVMAEKVDLAMTCNLRKPVLNRYASAGGGGGGGGGGVAAVAAPAAPTAAALGGGVGYSGYEPAAGGGGEGVGAKRMHSGDIGGGSKKAKQASASNDLSMFEGVTRQEAMVGRKGDAQAAGGATAAAVKRYWPADAAKNKGDPWFNAVVTDYDPVQKVHVLTYSLGTQREEREDIDISKLHQGSIDM</sequence>
<dbReference type="EMBL" id="KK103772">
    <property type="protein sequence ID" value="KIY94981.1"/>
    <property type="molecule type" value="Genomic_DNA"/>
</dbReference>